<evidence type="ECO:0000256" key="7">
    <source>
        <dbReference type="ARBA" id="ARBA00048787"/>
    </source>
</evidence>
<comment type="caution">
    <text evidence="9">The sequence shown here is derived from an EMBL/GenBank/DDBJ whole genome shotgun (WGS) entry which is preliminary data.</text>
</comment>
<evidence type="ECO:0000256" key="4">
    <source>
        <dbReference type="ARBA" id="ARBA00022801"/>
    </source>
</evidence>
<keyword evidence="4" id="KW-0378">Hydrolase</keyword>
<gene>
    <name evidence="9" type="ORF">RHS01_08560</name>
</gene>
<evidence type="ECO:0000256" key="1">
    <source>
        <dbReference type="ARBA" id="ARBA00001947"/>
    </source>
</evidence>
<keyword evidence="6" id="KW-0546">Nucleotide metabolism</keyword>
<dbReference type="InterPro" id="IPR006330">
    <property type="entry name" value="Ado/ade_deaminase"/>
</dbReference>
<evidence type="ECO:0000313" key="9">
    <source>
        <dbReference type="EMBL" id="KAF8751785.1"/>
    </source>
</evidence>
<keyword evidence="5" id="KW-0862">Zinc</keyword>
<dbReference type="GO" id="GO:0046103">
    <property type="term" value="P:inosine biosynthetic process"/>
    <property type="evidence" value="ECO:0007669"/>
    <property type="project" value="TreeGrafter"/>
</dbReference>
<dbReference type="EMBL" id="JACYCF010000017">
    <property type="protein sequence ID" value="KAF8751785.1"/>
    <property type="molecule type" value="Genomic_DNA"/>
</dbReference>
<reference evidence="9" key="1">
    <citation type="submission" date="2020-09" db="EMBL/GenBank/DDBJ databases">
        <title>Comparative genome analyses of four rice-infecting Rhizoctonia solani isolates reveal extensive enrichment of homogalacturonan modification genes.</title>
        <authorList>
            <person name="Lee D.-Y."/>
            <person name="Jeon J."/>
            <person name="Kim K.-T."/>
            <person name="Cheong K."/>
            <person name="Song H."/>
            <person name="Choi G."/>
            <person name="Ko J."/>
            <person name="Opiyo S.O."/>
            <person name="Zuo S."/>
            <person name="Madhav S."/>
            <person name="Lee Y.-H."/>
            <person name="Wang G.-L."/>
        </authorList>
    </citation>
    <scope>NUCLEOTIDE SEQUENCE</scope>
    <source>
        <strain evidence="9">AG1-IA B2</strain>
    </source>
</reference>
<dbReference type="InterPro" id="IPR001365">
    <property type="entry name" value="A_deaminase_dom"/>
</dbReference>
<dbReference type="SUPFAM" id="SSF51556">
    <property type="entry name" value="Metallo-dependent hydrolases"/>
    <property type="match status" value="1"/>
</dbReference>
<dbReference type="InterPro" id="IPR032466">
    <property type="entry name" value="Metal_Hydrolase"/>
</dbReference>
<comment type="similarity">
    <text evidence="2">Belongs to the metallo-dependent hydrolases superfamily. Adenosine and AMP deaminases family.</text>
</comment>
<dbReference type="PANTHER" id="PTHR11409:SF42">
    <property type="entry name" value="ADENOSINE DEAMINASE-LIKE PROTEIN"/>
    <property type="match status" value="1"/>
</dbReference>
<proteinExistence type="inferred from homology"/>
<comment type="catalytic activity">
    <reaction evidence="7">
        <text>N(6)-methyl-AMP + H2O + H(+) = IMP + methylamine</text>
        <dbReference type="Rhea" id="RHEA:16001"/>
        <dbReference type="ChEBI" id="CHEBI:15377"/>
        <dbReference type="ChEBI" id="CHEBI:15378"/>
        <dbReference type="ChEBI" id="CHEBI:58053"/>
        <dbReference type="ChEBI" id="CHEBI:59338"/>
        <dbReference type="ChEBI" id="CHEBI:144842"/>
    </reaction>
    <physiologicalReaction direction="left-to-right" evidence="7">
        <dbReference type="Rhea" id="RHEA:16002"/>
    </physiologicalReaction>
</comment>
<evidence type="ECO:0000256" key="2">
    <source>
        <dbReference type="ARBA" id="ARBA00006676"/>
    </source>
</evidence>
<accession>A0A8H7M2L0</accession>
<feature type="domain" description="Adenosine deaminase" evidence="8">
    <location>
        <begin position="23"/>
        <end position="345"/>
    </location>
</feature>
<sequence length="348" mass="37541">MNYSAQALNSLAPSQILFLESLPKAELHAHLNGSIPISCLEQLAQSYKPQGDIGSIDVNASIQNLANGVHLNQIEDFFKLFPAIYALTSDVHSLGIATRAVLNEFLKPRPSASGIEGAPAIPQCSYLELRSTPRETAQMTRLEYVQAVLDEVEKFPADRAAFILSVDRRMSRTEADEVVDIAIQMKSEGRRVVGVDLCGSPLANDVTVFGPRSLVREKLGSTAQNSTEETMSLLDLLPAGSKGRLGHATFLDPATQLIVLNRNLPVEICLSSNLLAKTVSNINVHHISDYMIIGHPLAISTDDILPFKTSLLAEYALLMASAPLGLGLGEDEVRKIAAGGLESRFSGI</sequence>
<dbReference type="GO" id="GO:0004000">
    <property type="term" value="F:adenosine deaminase activity"/>
    <property type="evidence" value="ECO:0007669"/>
    <property type="project" value="TreeGrafter"/>
</dbReference>
<dbReference type="AlphaFoldDB" id="A0A8H7M2L0"/>
<dbReference type="Proteomes" id="UP000614334">
    <property type="component" value="Unassembled WGS sequence"/>
</dbReference>
<evidence type="ECO:0000256" key="6">
    <source>
        <dbReference type="ARBA" id="ARBA00023080"/>
    </source>
</evidence>
<dbReference type="GO" id="GO:0009117">
    <property type="term" value="P:nucleotide metabolic process"/>
    <property type="evidence" value="ECO:0007669"/>
    <property type="project" value="UniProtKB-KW"/>
</dbReference>
<evidence type="ECO:0000256" key="3">
    <source>
        <dbReference type="ARBA" id="ARBA00022723"/>
    </source>
</evidence>
<dbReference type="GO" id="GO:0046872">
    <property type="term" value="F:metal ion binding"/>
    <property type="evidence" value="ECO:0007669"/>
    <property type="project" value="UniProtKB-KW"/>
</dbReference>
<evidence type="ECO:0000259" key="8">
    <source>
        <dbReference type="Pfam" id="PF00962"/>
    </source>
</evidence>
<protein>
    <submittedName>
        <fullName evidence="9">Adenosine/AMP deaminase</fullName>
    </submittedName>
</protein>
<evidence type="ECO:0000313" key="10">
    <source>
        <dbReference type="Proteomes" id="UP000614334"/>
    </source>
</evidence>
<name>A0A8H7M2L0_9AGAM</name>
<comment type="cofactor">
    <cofactor evidence="1">
        <name>Zn(2+)</name>
        <dbReference type="ChEBI" id="CHEBI:29105"/>
    </cofactor>
</comment>
<organism evidence="9 10">
    <name type="scientific">Rhizoctonia solani</name>
    <dbReference type="NCBI Taxonomy" id="456999"/>
    <lineage>
        <taxon>Eukaryota</taxon>
        <taxon>Fungi</taxon>
        <taxon>Dikarya</taxon>
        <taxon>Basidiomycota</taxon>
        <taxon>Agaricomycotina</taxon>
        <taxon>Agaricomycetes</taxon>
        <taxon>Cantharellales</taxon>
        <taxon>Ceratobasidiaceae</taxon>
        <taxon>Rhizoctonia</taxon>
    </lineage>
</organism>
<dbReference type="Pfam" id="PF00962">
    <property type="entry name" value="A_deaminase"/>
    <property type="match status" value="1"/>
</dbReference>
<keyword evidence="3" id="KW-0479">Metal-binding</keyword>
<dbReference type="GO" id="GO:0006154">
    <property type="term" value="P:adenosine catabolic process"/>
    <property type="evidence" value="ECO:0007669"/>
    <property type="project" value="TreeGrafter"/>
</dbReference>
<dbReference type="PANTHER" id="PTHR11409">
    <property type="entry name" value="ADENOSINE DEAMINASE"/>
    <property type="match status" value="1"/>
</dbReference>
<evidence type="ECO:0000256" key="5">
    <source>
        <dbReference type="ARBA" id="ARBA00022833"/>
    </source>
</evidence>
<dbReference type="Gene3D" id="3.20.20.140">
    <property type="entry name" value="Metal-dependent hydrolases"/>
    <property type="match status" value="1"/>
</dbReference>